<proteinExistence type="predicted"/>
<feature type="domain" description="GSCFA" evidence="1">
    <location>
        <begin position="21"/>
        <end position="260"/>
    </location>
</feature>
<organism evidence="2 3">
    <name type="scientific">Cerina litoralis</name>
    <dbReference type="NCBI Taxonomy" id="2874477"/>
    <lineage>
        <taxon>Bacteria</taxon>
        <taxon>Pseudomonadati</taxon>
        <taxon>Bacteroidota</taxon>
        <taxon>Flavobacteriia</taxon>
        <taxon>Flavobacteriales</taxon>
        <taxon>Flavobacteriaceae</taxon>
        <taxon>Cerina</taxon>
    </lineage>
</organism>
<dbReference type="AlphaFoldDB" id="A0AAE3ESS9"/>
<protein>
    <submittedName>
        <fullName evidence="2">GSCFA domain-containing protein</fullName>
    </submittedName>
</protein>
<dbReference type="PROSITE" id="PS51257">
    <property type="entry name" value="PROKAR_LIPOPROTEIN"/>
    <property type="match status" value="1"/>
</dbReference>
<dbReference type="Pfam" id="PF08885">
    <property type="entry name" value="GSCFA"/>
    <property type="match status" value="1"/>
</dbReference>
<name>A0AAE3ESS9_9FLAO</name>
<reference evidence="2" key="1">
    <citation type="submission" date="2023-02" db="EMBL/GenBank/DDBJ databases">
        <title>Genome of Flavobacteriaceae gen. nov. sp. strain F89.</title>
        <authorList>
            <person name="Wang Y."/>
        </authorList>
    </citation>
    <scope>NUCLEOTIDE SEQUENCE</scope>
    <source>
        <strain evidence="2">F89</strain>
    </source>
</reference>
<comment type="caution">
    <text evidence="2">The sequence shown here is derived from an EMBL/GenBank/DDBJ whole genome shotgun (WGS) entry which is preliminary data.</text>
</comment>
<evidence type="ECO:0000259" key="1">
    <source>
        <dbReference type="Pfam" id="PF08885"/>
    </source>
</evidence>
<dbReference type="SUPFAM" id="SSF52266">
    <property type="entry name" value="SGNH hydrolase"/>
    <property type="match status" value="1"/>
</dbReference>
<dbReference type="EMBL" id="JAIRBC010000004">
    <property type="protein sequence ID" value="MCG2459798.1"/>
    <property type="molecule type" value="Genomic_DNA"/>
</dbReference>
<sequence length="320" mass="37593">MKLQTKIPLSKAEHPIDYQGQVLLLGSCFSENIGEKLDYFKFRTLRNPFGILFHPKAIENLVRRAIQKDYYLENEVFFHNERWHCFDAHSDLSDVSRENLIQRLNRSLQATREQIQKASHIILTLGTAWTYRHIKIGHIVANCHKVPQSEFSKELLSVEDILNSLNYIVDIIGTVNQHADIVFTVSPVRHLKDGFVENQRSKAHLISALYRIIEISKILNPKSYFESYELMMDELRDYRFYADDMVHPNALAIDYIWERFTEVWISDTAFPTMEKIDTIQKGLLHRPFNPESGQHRQFVGSLQEKIDFLQRQHPFMVFGK</sequence>
<evidence type="ECO:0000313" key="3">
    <source>
        <dbReference type="Proteomes" id="UP001200642"/>
    </source>
</evidence>
<accession>A0AAE3ESS9</accession>
<dbReference type="RefSeq" id="WP_317900944.1">
    <property type="nucleotide sequence ID" value="NZ_JAIRBC010000004.1"/>
</dbReference>
<evidence type="ECO:0000313" key="2">
    <source>
        <dbReference type="EMBL" id="MCG2459798.1"/>
    </source>
</evidence>
<gene>
    <name evidence="2" type="ORF">K8352_03485</name>
</gene>
<keyword evidence="3" id="KW-1185">Reference proteome</keyword>
<dbReference type="InterPro" id="IPR014982">
    <property type="entry name" value="GSCFA"/>
</dbReference>
<dbReference type="Proteomes" id="UP001200642">
    <property type="component" value="Unassembled WGS sequence"/>
</dbReference>